<keyword evidence="1" id="KW-0695">RNA-directed DNA polymerase</keyword>
<proteinExistence type="predicted"/>
<reference evidence="1" key="1">
    <citation type="submission" date="2020-09" db="EMBL/GenBank/DDBJ databases">
        <title>Genome-Enabled Discovery of Anthraquinone Biosynthesis in Senna tora.</title>
        <authorList>
            <person name="Kang S.-H."/>
            <person name="Pandey R.P."/>
            <person name="Lee C.-M."/>
            <person name="Sim J.-S."/>
            <person name="Jeong J.-T."/>
            <person name="Choi B.-S."/>
            <person name="Jung M."/>
            <person name="Ginzburg D."/>
            <person name="Zhao K."/>
            <person name="Won S.Y."/>
            <person name="Oh T.-J."/>
            <person name="Yu Y."/>
            <person name="Kim N.-H."/>
            <person name="Lee O.R."/>
            <person name="Lee T.-H."/>
            <person name="Bashyal P."/>
            <person name="Kim T.-S."/>
            <person name="Lee W.-H."/>
            <person name="Kawkins C."/>
            <person name="Kim C.-K."/>
            <person name="Kim J.S."/>
            <person name="Ahn B.O."/>
            <person name="Rhee S.Y."/>
            <person name="Sohng J.K."/>
        </authorList>
    </citation>
    <scope>NUCLEOTIDE SEQUENCE</scope>
    <source>
        <tissue evidence="1">Leaf</tissue>
    </source>
</reference>
<keyword evidence="1" id="KW-0548">Nucleotidyltransferase</keyword>
<organism evidence="1 2">
    <name type="scientific">Senna tora</name>
    <dbReference type="NCBI Taxonomy" id="362788"/>
    <lineage>
        <taxon>Eukaryota</taxon>
        <taxon>Viridiplantae</taxon>
        <taxon>Streptophyta</taxon>
        <taxon>Embryophyta</taxon>
        <taxon>Tracheophyta</taxon>
        <taxon>Spermatophyta</taxon>
        <taxon>Magnoliopsida</taxon>
        <taxon>eudicotyledons</taxon>
        <taxon>Gunneridae</taxon>
        <taxon>Pentapetalae</taxon>
        <taxon>rosids</taxon>
        <taxon>fabids</taxon>
        <taxon>Fabales</taxon>
        <taxon>Fabaceae</taxon>
        <taxon>Caesalpinioideae</taxon>
        <taxon>Cassia clade</taxon>
        <taxon>Senna</taxon>
    </lineage>
</organism>
<evidence type="ECO:0000313" key="1">
    <source>
        <dbReference type="EMBL" id="KAF7823597.1"/>
    </source>
</evidence>
<name>A0A834WI55_9FABA</name>
<keyword evidence="1" id="KW-0808">Transferase</keyword>
<protein>
    <submittedName>
        <fullName evidence="1">Reverse transcriptase</fullName>
    </submittedName>
</protein>
<dbReference type="GO" id="GO:0003964">
    <property type="term" value="F:RNA-directed DNA polymerase activity"/>
    <property type="evidence" value="ECO:0007669"/>
    <property type="project" value="UniProtKB-KW"/>
</dbReference>
<accession>A0A834WI55</accession>
<dbReference type="AlphaFoldDB" id="A0A834WI55"/>
<dbReference type="OrthoDB" id="1436530at2759"/>
<dbReference type="Proteomes" id="UP000634136">
    <property type="component" value="Unassembled WGS sequence"/>
</dbReference>
<keyword evidence="2" id="KW-1185">Reference proteome</keyword>
<comment type="caution">
    <text evidence="1">The sequence shown here is derived from an EMBL/GenBank/DDBJ whole genome shotgun (WGS) entry which is preliminary data.</text>
</comment>
<evidence type="ECO:0000313" key="2">
    <source>
        <dbReference type="Proteomes" id="UP000634136"/>
    </source>
</evidence>
<dbReference type="EMBL" id="JAAIUW010000007">
    <property type="protein sequence ID" value="KAF7823597.1"/>
    <property type="molecule type" value="Genomic_DNA"/>
</dbReference>
<gene>
    <name evidence="1" type="ORF">G2W53_021741</name>
</gene>
<sequence length="136" mass="16471">MLGVKMIPRTLLQPFYEDVKVWNRKVFGNIFEEKCKLYARLQGIQRQLDMGPSKSLNILQTQLWNEYEDTLNQEELFWKQKSRCQWIIEGDRNTRFYHTSTMIRRRRNKILSFQQYGGNALALPPCKYYGMGRRRR</sequence>